<dbReference type="SUPFAM" id="SSF51246">
    <property type="entry name" value="Rudiment single hybrid motif"/>
    <property type="match status" value="1"/>
</dbReference>
<protein>
    <recommendedName>
        <fullName evidence="6 7">N5-carboxyaminoimidazole ribonucleotide synthase</fullName>
        <shortName evidence="6 7">N5-CAIR synthase</shortName>
        <ecNumber evidence="6 7">6.3.4.18</ecNumber>
    </recommendedName>
    <alternativeName>
        <fullName evidence="6 7">5-(carboxyamino)imidazole ribonucleotide synthetase</fullName>
    </alternativeName>
</protein>
<comment type="pathway">
    <text evidence="6 7">Purine metabolism; IMP biosynthesis via de novo pathway; 5-amino-1-(5-phospho-D-ribosyl)imidazole-4-carboxylate from 5-amino-1-(5-phospho-D-ribosyl)imidazole (N5-CAIR route): step 1/2.</text>
</comment>
<dbReference type="Pfam" id="PF17769">
    <property type="entry name" value="PurK_C"/>
    <property type="match status" value="1"/>
</dbReference>
<comment type="catalytic activity">
    <reaction evidence="6 7">
        <text>5-amino-1-(5-phospho-beta-D-ribosyl)imidazole + hydrogencarbonate + ATP = 5-carboxyamino-1-(5-phospho-D-ribosyl)imidazole + ADP + phosphate + 2 H(+)</text>
        <dbReference type="Rhea" id="RHEA:19317"/>
        <dbReference type="ChEBI" id="CHEBI:15378"/>
        <dbReference type="ChEBI" id="CHEBI:17544"/>
        <dbReference type="ChEBI" id="CHEBI:30616"/>
        <dbReference type="ChEBI" id="CHEBI:43474"/>
        <dbReference type="ChEBI" id="CHEBI:58730"/>
        <dbReference type="ChEBI" id="CHEBI:137981"/>
        <dbReference type="ChEBI" id="CHEBI:456216"/>
        <dbReference type="EC" id="6.3.4.18"/>
    </reaction>
</comment>
<dbReference type="GO" id="GO:0034028">
    <property type="term" value="F:5-(carboxyamino)imidazole ribonucleotide synthase activity"/>
    <property type="evidence" value="ECO:0007669"/>
    <property type="project" value="UniProtKB-UniRule"/>
</dbReference>
<dbReference type="GO" id="GO:0046872">
    <property type="term" value="F:metal ion binding"/>
    <property type="evidence" value="ECO:0007669"/>
    <property type="project" value="InterPro"/>
</dbReference>
<keyword evidence="4 6" id="KW-0067">ATP-binding</keyword>
<dbReference type="Pfam" id="PF02222">
    <property type="entry name" value="ATP-grasp"/>
    <property type="match status" value="1"/>
</dbReference>
<evidence type="ECO:0000256" key="4">
    <source>
        <dbReference type="ARBA" id="ARBA00022840"/>
    </source>
</evidence>
<dbReference type="InterPro" id="IPR016185">
    <property type="entry name" value="PreATP-grasp_dom_sf"/>
</dbReference>
<evidence type="ECO:0000313" key="10">
    <source>
        <dbReference type="Proteomes" id="UP000653730"/>
    </source>
</evidence>
<dbReference type="PANTHER" id="PTHR11609">
    <property type="entry name" value="PURINE BIOSYNTHESIS PROTEIN 6/7, PUR6/7"/>
    <property type="match status" value="1"/>
</dbReference>
<dbReference type="InterPro" id="IPR003135">
    <property type="entry name" value="ATP-grasp_carboxylate-amine"/>
</dbReference>
<dbReference type="GO" id="GO:0004638">
    <property type="term" value="F:phosphoribosylaminoimidazole carboxylase activity"/>
    <property type="evidence" value="ECO:0007669"/>
    <property type="project" value="InterPro"/>
</dbReference>
<name>A0A926JUL9_9FLAO</name>
<evidence type="ECO:0000256" key="3">
    <source>
        <dbReference type="ARBA" id="ARBA00022793"/>
    </source>
</evidence>
<keyword evidence="3" id="KW-0210">Decarboxylase</keyword>
<dbReference type="HAMAP" id="MF_01928">
    <property type="entry name" value="PurK"/>
    <property type="match status" value="1"/>
</dbReference>
<dbReference type="SUPFAM" id="SSF52440">
    <property type="entry name" value="PreATP-grasp domain"/>
    <property type="match status" value="1"/>
</dbReference>
<evidence type="ECO:0000256" key="2">
    <source>
        <dbReference type="ARBA" id="ARBA00022755"/>
    </source>
</evidence>
<keyword evidence="2 6" id="KW-0658">Purine biosynthesis</keyword>
<evidence type="ECO:0000256" key="1">
    <source>
        <dbReference type="ARBA" id="ARBA00022741"/>
    </source>
</evidence>
<keyword evidence="5" id="KW-0456">Lyase</keyword>
<dbReference type="InterPro" id="IPR011054">
    <property type="entry name" value="Rudment_hybrid_motif"/>
</dbReference>
<comment type="function">
    <text evidence="6">Catalyzes the ATP-dependent conversion of 5-aminoimidazole ribonucleotide (AIR) and HCO(3)(-) to N5-carboxyaminoimidazole ribonucleotide (N5-CAIR).</text>
</comment>
<dbReference type="Proteomes" id="UP000653730">
    <property type="component" value="Unassembled WGS sequence"/>
</dbReference>
<dbReference type="InterPro" id="IPR054350">
    <property type="entry name" value="PurT/PurK_preATP-grasp"/>
</dbReference>
<dbReference type="FunFam" id="3.30.470.20:FF:000037">
    <property type="entry name" value="Phosphoribosylaminoimidazole carboxylase, chloroplastic"/>
    <property type="match status" value="1"/>
</dbReference>
<keyword evidence="10" id="KW-1185">Reference proteome</keyword>
<feature type="binding site" evidence="6">
    <location>
        <begin position="267"/>
        <end position="268"/>
    </location>
    <ligand>
        <name>ATP</name>
        <dbReference type="ChEBI" id="CHEBI:30616"/>
    </ligand>
</feature>
<reference evidence="9 10" key="1">
    <citation type="submission" date="2020-09" db="EMBL/GenBank/DDBJ databases">
        <title>Sinomicrobium weinanense sp. nov., a halophilic bacteria isolated from saline-alkali soil.</title>
        <authorList>
            <person name="Wu P."/>
            <person name="Ren H."/>
            <person name="Mei Y."/>
            <person name="Liang Y."/>
            <person name="Chen Z."/>
        </authorList>
    </citation>
    <scope>NUCLEOTIDE SEQUENCE [LARGE SCALE GENOMIC DNA]</scope>
    <source>
        <strain evidence="9 10">FJxs</strain>
    </source>
</reference>
<dbReference type="GO" id="GO:0006189">
    <property type="term" value="P:'de novo' IMP biosynthetic process"/>
    <property type="evidence" value="ECO:0007669"/>
    <property type="project" value="UniProtKB-UniRule"/>
</dbReference>
<keyword evidence="1 6" id="KW-0547">Nucleotide-binding</keyword>
<dbReference type="Gene3D" id="3.30.470.20">
    <property type="entry name" value="ATP-grasp fold, B domain"/>
    <property type="match status" value="1"/>
</dbReference>
<comment type="caution">
    <text evidence="6">Lacks conserved residue(s) required for the propagation of feature annotation.</text>
</comment>
<dbReference type="GO" id="GO:0005524">
    <property type="term" value="F:ATP binding"/>
    <property type="evidence" value="ECO:0007669"/>
    <property type="project" value="UniProtKB-UniRule"/>
</dbReference>
<gene>
    <name evidence="6 7" type="primary">purK</name>
    <name evidence="9" type="ORF">IBL28_16745</name>
</gene>
<comment type="caution">
    <text evidence="9">The sequence shown here is derived from an EMBL/GenBank/DDBJ whole genome shotgun (WGS) entry which is preliminary data.</text>
</comment>
<dbReference type="SUPFAM" id="SSF56059">
    <property type="entry name" value="Glutathione synthetase ATP-binding domain-like"/>
    <property type="match status" value="1"/>
</dbReference>
<dbReference type="GO" id="GO:0005829">
    <property type="term" value="C:cytosol"/>
    <property type="evidence" value="ECO:0007669"/>
    <property type="project" value="TreeGrafter"/>
</dbReference>
<organism evidence="9 10">
    <name type="scientific">Sinomicrobium weinanense</name>
    <dbReference type="NCBI Taxonomy" id="2842200"/>
    <lineage>
        <taxon>Bacteria</taxon>
        <taxon>Pseudomonadati</taxon>
        <taxon>Bacteroidota</taxon>
        <taxon>Flavobacteriia</taxon>
        <taxon>Flavobacteriales</taxon>
        <taxon>Flavobacteriaceae</taxon>
        <taxon>Sinomicrobium</taxon>
    </lineage>
</organism>
<dbReference type="InterPro" id="IPR011761">
    <property type="entry name" value="ATP-grasp"/>
</dbReference>
<feature type="binding site" evidence="6">
    <location>
        <position position="149"/>
    </location>
    <ligand>
        <name>ATP</name>
        <dbReference type="ChEBI" id="CHEBI:30616"/>
    </ligand>
</feature>
<evidence type="ECO:0000256" key="6">
    <source>
        <dbReference type="HAMAP-Rule" id="MF_01928"/>
    </source>
</evidence>
<dbReference type="AlphaFoldDB" id="A0A926JUL9"/>
<evidence type="ECO:0000256" key="7">
    <source>
        <dbReference type="RuleBase" id="RU361200"/>
    </source>
</evidence>
<evidence type="ECO:0000259" key="8">
    <source>
        <dbReference type="PROSITE" id="PS50975"/>
    </source>
</evidence>
<feature type="binding site" evidence="6">
    <location>
        <begin position="180"/>
        <end position="183"/>
    </location>
    <ligand>
        <name>ATP</name>
        <dbReference type="ChEBI" id="CHEBI:30616"/>
    </ligand>
</feature>
<keyword evidence="6 7" id="KW-0436">Ligase</keyword>
<evidence type="ECO:0000256" key="5">
    <source>
        <dbReference type="ARBA" id="ARBA00023239"/>
    </source>
</evidence>
<dbReference type="RefSeq" id="WP_187966757.1">
    <property type="nucleotide sequence ID" value="NZ_JACVDC010000066.1"/>
</dbReference>
<dbReference type="PROSITE" id="PS50975">
    <property type="entry name" value="ATP_GRASP"/>
    <property type="match status" value="1"/>
</dbReference>
<feature type="domain" description="ATP-grasp" evidence="8">
    <location>
        <begin position="111"/>
        <end position="297"/>
    </location>
</feature>
<dbReference type="Pfam" id="PF22660">
    <property type="entry name" value="RS_preATP-grasp-like"/>
    <property type="match status" value="1"/>
</dbReference>
<feature type="binding site" evidence="6">
    <location>
        <position position="107"/>
    </location>
    <ligand>
        <name>ATP</name>
        <dbReference type="ChEBI" id="CHEBI:30616"/>
    </ligand>
</feature>
<sequence length="387" mass="43768">MNYFSSDFKLGILGGGQLGKMLLYETRKYDIYTCVMDPSEEAPCRIACNEFYTGDLMDYDKVYEFGKKVDVLTFEIENVNVDALEKLEREGIKVYPSPATLRTIQNKAKQKLFYVDHNIPTAPFTRFAYTNEIHTALNNNSIDFPFVWKSAQFGYDGKGVKVIRTYSDLDDLPNVECITEELVPFKNELAVIVSRNTKGEVVTYPVVEMEFHPTANQVEYVICPARIDPVVTEKAQLVALKVSESFQHTGLLAVEMFQTKNDDILVNEVAPRPHNSGHFSIEASYTNQFEQHLRSILGLPLGHTDSKVGGIMVNLTGEEGHTGKVVYQHIEGIMKMEGVTPHIYGKKETRPFRKMGHVTIVNRDIDRAREIAEEVKNTIKVVAAKNI</sequence>
<dbReference type="Gene3D" id="3.30.1490.20">
    <property type="entry name" value="ATP-grasp fold, A domain"/>
    <property type="match status" value="1"/>
</dbReference>
<dbReference type="NCBIfam" id="TIGR01161">
    <property type="entry name" value="purK"/>
    <property type="match status" value="1"/>
</dbReference>
<dbReference type="Gene3D" id="3.40.50.20">
    <property type="match status" value="1"/>
</dbReference>
<dbReference type="EMBL" id="JACVDC010000066">
    <property type="protein sequence ID" value="MBC9797624.1"/>
    <property type="molecule type" value="Genomic_DNA"/>
</dbReference>
<comment type="function">
    <text evidence="7">Catalyzes the ATP-dependent conversion of 5-aminoimidazole ribonucleotide (AIR) and HCO(3)- to N5-carboxyaminoimidazole ribonucleotide (N5-CAIR).</text>
</comment>
<accession>A0A926JUL9</accession>
<evidence type="ECO:0000313" key="9">
    <source>
        <dbReference type="EMBL" id="MBC9797624.1"/>
    </source>
</evidence>
<dbReference type="NCBIfam" id="NF004679">
    <property type="entry name" value="PRK06019.1-5"/>
    <property type="match status" value="1"/>
</dbReference>
<feature type="binding site" evidence="6">
    <location>
        <position position="188"/>
    </location>
    <ligand>
        <name>ATP</name>
        <dbReference type="ChEBI" id="CHEBI:30616"/>
    </ligand>
</feature>
<dbReference type="InterPro" id="IPR040686">
    <property type="entry name" value="PurK_C"/>
</dbReference>
<dbReference type="PANTHER" id="PTHR11609:SF5">
    <property type="entry name" value="PHOSPHORIBOSYLAMINOIMIDAZOLE CARBOXYLASE"/>
    <property type="match status" value="1"/>
</dbReference>
<comment type="subunit">
    <text evidence="6 7">Homodimer.</text>
</comment>
<dbReference type="InterPro" id="IPR005875">
    <property type="entry name" value="PurK"/>
</dbReference>
<dbReference type="EC" id="6.3.4.18" evidence="6 7"/>
<dbReference type="InterPro" id="IPR013815">
    <property type="entry name" value="ATP_grasp_subdomain_1"/>
</dbReference>
<comment type="similarity">
    <text evidence="6 7">Belongs to the PurK/PurT family.</text>
</comment>
<proteinExistence type="inferred from homology"/>